<dbReference type="AlphaFoldDB" id="A0A2I1GUW7"/>
<dbReference type="VEuPathDB" id="FungiDB:RhiirA1_511346"/>
<feature type="region of interest" description="Disordered" evidence="2">
    <location>
        <begin position="1"/>
        <end position="21"/>
    </location>
</feature>
<keyword evidence="4" id="KW-1185">Reference proteome</keyword>
<proteinExistence type="predicted"/>
<protein>
    <recommendedName>
        <fullName evidence="5">Serine/threonine protein kinase</fullName>
    </recommendedName>
</protein>
<keyword evidence="1" id="KW-0175">Coiled coil</keyword>
<comment type="caution">
    <text evidence="3">The sequence shown here is derived from an EMBL/GenBank/DDBJ whole genome shotgun (WGS) entry which is preliminary data.</text>
</comment>
<dbReference type="VEuPathDB" id="FungiDB:RhiirFUN_005124"/>
<dbReference type="VEuPathDB" id="FungiDB:FUN_005392"/>
<feature type="compositionally biased region" description="Polar residues" evidence="2">
    <location>
        <begin position="1"/>
        <end position="14"/>
    </location>
</feature>
<dbReference type="PANTHER" id="PTHR45615">
    <property type="entry name" value="MYOSIN HEAVY CHAIN, NON-MUSCLE"/>
    <property type="match status" value="1"/>
</dbReference>
<dbReference type="EMBL" id="LLXI01000876">
    <property type="protein sequence ID" value="PKY50432.1"/>
    <property type="molecule type" value="Genomic_DNA"/>
</dbReference>
<sequence>MKQQTNEENISQDNDSNERSPIQKVLATLKSSKELVDSRTVENSMFNQLIIQQFKLNHGLFLDGCRIELSKQDVLIEDGELNISLYDQPFVNTSINDRNSYGNLLRFNSDNDVELDGSLRPSDICINFPVAEITFTSDLSESFSNFTNDDEGKLYEMYGHLLPRKILIGGKLFIDGLESFNSTQIDIFNSYLTWVYDSAKYKKEIPFNDLFTPQKFFPKMITTDGIILDTHENLTDWMNNLYQDDTVAKLKFNATSFVDEIQPGVANFKEKLTLENWIKYSRYVRWVREFQLFQGLIVDQNFELKTCKENAFDLINSPNIESSGKFCLEIVKPTTILEEILINNNIFSTNNNKEISSFPFIKVSLLEKLNEVIEKALESTKPLTCLQEVFDKYGHFIPLNILLGKSLRNTTANSSNISERIDLVSPIYESLKSYLTNYSVECLSTQNGDIIEENDLFDWIHNVNNDLEIIEFNNIIPLYNILEVEQTKRINTILNKQDKFKIIMTGKTLKNTNISIGECYIIWMIIGNPSELSVFHPNNREIQADCTKESITLKRNDSSYSIKTSHQLSQGYEISIKCFKTINIELTGWSKNCVYLNISNSSIDFNSNQPNVEVAICTLLHSDHKNTKIDINGIGYSMGYILNGNNYKREPQLEQSNKQYPIKGDRKKNELKVTNKSLEGHLDLSDFVNLEKLDCSTNKLTSLDISKNEKLTEIDCSQNNLISLDLSNCLNIKSVTANYNQLNDLKLSAANNETLEYINLLDNSFSQNINCFGLLVNLKQLLIGNTDENRIKQGIYNRFYGSLKSLKLIIKLENLSINDTDIDSENETLQNQIKQIEKLTSDAKLMELENEKNSLQEKEKELEKKNNQLGIELTNLEQETNNLKQMVEELNAKLKQKEDVHKQTEQQIKEKEKKIGSLITVNLVEKEGLKEEIKALKESLTANENDMRESEKQLEEKNKELKIKEDKATNLKNERDKIISSLSEINVKKAKLNSLEKKLKHEKLFSKTSTSDLRKKMDDLKKDLKSSQSKKEELEAKAREIDNELEEVRRNKEALQNEQIRQQVHIEKLQKDKENLQYDFENQKDNLKEKEKLINDLQQQNEEKIAALNNKIKSKDEFIDNIKQQ</sequence>
<reference evidence="3 4" key="1">
    <citation type="submission" date="2015-10" db="EMBL/GenBank/DDBJ databases">
        <title>Genome analyses suggest a sexual origin of heterokaryosis in a supposedly ancient asexual fungus.</title>
        <authorList>
            <person name="Ropars J."/>
            <person name="Sedzielewska K."/>
            <person name="Noel J."/>
            <person name="Charron P."/>
            <person name="Farinelli L."/>
            <person name="Marton T."/>
            <person name="Kruger M."/>
            <person name="Pelin A."/>
            <person name="Brachmann A."/>
            <person name="Corradi N."/>
        </authorList>
    </citation>
    <scope>NUCLEOTIDE SEQUENCE [LARGE SCALE GENOMIC DNA]</scope>
    <source>
        <strain evidence="3 4">A4</strain>
    </source>
</reference>
<evidence type="ECO:0000313" key="4">
    <source>
        <dbReference type="Proteomes" id="UP000234323"/>
    </source>
</evidence>
<dbReference type="SUPFAM" id="SSF52058">
    <property type="entry name" value="L domain-like"/>
    <property type="match status" value="1"/>
</dbReference>
<organism evidence="3 4">
    <name type="scientific">Rhizophagus irregularis</name>
    <dbReference type="NCBI Taxonomy" id="588596"/>
    <lineage>
        <taxon>Eukaryota</taxon>
        <taxon>Fungi</taxon>
        <taxon>Fungi incertae sedis</taxon>
        <taxon>Mucoromycota</taxon>
        <taxon>Glomeromycotina</taxon>
        <taxon>Glomeromycetes</taxon>
        <taxon>Glomerales</taxon>
        <taxon>Glomeraceae</taxon>
        <taxon>Rhizophagus</taxon>
    </lineage>
</organism>
<dbReference type="Proteomes" id="UP000234323">
    <property type="component" value="Unassembled WGS sequence"/>
</dbReference>
<dbReference type="InterPro" id="IPR032675">
    <property type="entry name" value="LRR_dom_sf"/>
</dbReference>
<name>A0A2I1GUW7_9GLOM</name>
<evidence type="ECO:0000256" key="1">
    <source>
        <dbReference type="SAM" id="Coils"/>
    </source>
</evidence>
<feature type="coiled-coil region" evidence="1">
    <location>
        <begin position="1010"/>
        <end position="1114"/>
    </location>
</feature>
<dbReference type="Gene3D" id="3.80.10.10">
    <property type="entry name" value="Ribonuclease Inhibitor"/>
    <property type="match status" value="1"/>
</dbReference>
<accession>A0A2I1GUW7</accession>
<dbReference type="PANTHER" id="PTHR45615:SF80">
    <property type="entry name" value="GRIP DOMAIN-CONTAINING PROTEIN"/>
    <property type="match status" value="1"/>
</dbReference>
<feature type="coiled-coil region" evidence="1">
    <location>
        <begin position="822"/>
        <end position="974"/>
    </location>
</feature>
<evidence type="ECO:0000256" key="2">
    <source>
        <dbReference type="SAM" id="MobiDB-lite"/>
    </source>
</evidence>
<evidence type="ECO:0000313" key="3">
    <source>
        <dbReference type="EMBL" id="PKY50432.1"/>
    </source>
</evidence>
<feature type="non-terminal residue" evidence="3">
    <location>
        <position position="1125"/>
    </location>
</feature>
<evidence type="ECO:0008006" key="5">
    <source>
        <dbReference type="Google" id="ProtNLM"/>
    </source>
</evidence>
<gene>
    <name evidence="3" type="ORF">RhiirA4_466922</name>
</gene>